<dbReference type="OrthoDB" id="7363288at2"/>
<dbReference type="AlphaFoldDB" id="A0A1M6WBW8"/>
<dbReference type="EMBL" id="FRBN01000002">
    <property type="protein sequence ID" value="SHK91303.1"/>
    <property type="molecule type" value="Genomic_DNA"/>
</dbReference>
<keyword evidence="8" id="KW-1185">Reference proteome</keyword>
<keyword evidence="6" id="KW-0449">Lipoprotein</keyword>
<dbReference type="InterPro" id="IPR012556">
    <property type="entry name" value="Entericidin"/>
</dbReference>
<protein>
    <submittedName>
        <fullName evidence="7">Entericidin EcnA/B family protein</fullName>
    </submittedName>
</protein>
<keyword evidence="5" id="KW-0564">Palmitate</keyword>
<evidence type="ECO:0000256" key="6">
    <source>
        <dbReference type="ARBA" id="ARBA00023288"/>
    </source>
</evidence>
<gene>
    <name evidence="7" type="ORF">SAMN05444414_102240</name>
</gene>
<dbReference type="PROSITE" id="PS51257">
    <property type="entry name" value="PROKAR_LIPOPROTEIN"/>
    <property type="match status" value="1"/>
</dbReference>
<dbReference type="GO" id="GO:0009636">
    <property type="term" value="P:response to toxic substance"/>
    <property type="evidence" value="ECO:0007669"/>
    <property type="project" value="InterPro"/>
</dbReference>
<evidence type="ECO:0000313" key="8">
    <source>
        <dbReference type="Proteomes" id="UP000184191"/>
    </source>
</evidence>
<dbReference type="RefSeq" id="WP_139279240.1">
    <property type="nucleotide sequence ID" value="NZ_FRBN01000002.1"/>
</dbReference>
<keyword evidence="2" id="KW-1003">Cell membrane</keyword>
<dbReference type="Pfam" id="PF08085">
    <property type="entry name" value="Entericidin"/>
    <property type="match status" value="1"/>
</dbReference>
<evidence type="ECO:0000256" key="2">
    <source>
        <dbReference type="ARBA" id="ARBA00022475"/>
    </source>
</evidence>
<organism evidence="7 8">
    <name type="scientific">Roseovarius marisflavi</name>
    <dbReference type="NCBI Taxonomy" id="1054996"/>
    <lineage>
        <taxon>Bacteria</taxon>
        <taxon>Pseudomonadati</taxon>
        <taxon>Pseudomonadota</taxon>
        <taxon>Alphaproteobacteria</taxon>
        <taxon>Rhodobacterales</taxon>
        <taxon>Roseobacteraceae</taxon>
        <taxon>Roseovarius</taxon>
    </lineage>
</organism>
<accession>A0A1M6WBW8</accession>
<name>A0A1M6WBW8_9RHOB</name>
<keyword evidence="3" id="KW-0732">Signal</keyword>
<reference evidence="8" key="1">
    <citation type="submission" date="2016-11" db="EMBL/GenBank/DDBJ databases">
        <authorList>
            <person name="Varghese N."/>
            <person name="Submissions S."/>
        </authorList>
    </citation>
    <scope>NUCLEOTIDE SEQUENCE [LARGE SCALE GENOMIC DNA]</scope>
    <source>
        <strain evidence="8">DSM 29327</strain>
    </source>
</reference>
<dbReference type="Proteomes" id="UP000184191">
    <property type="component" value="Unassembled WGS sequence"/>
</dbReference>
<evidence type="ECO:0000256" key="3">
    <source>
        <dbReference type="ARBA" id="ARBA00022729"/>
    </source>
</evidence>
<evidence type="ECO:0000256" key="5">
    <source>
        <dbReference type="ARBA" id="ARBA00023139"/>
    </source>
</evidence>
<evidence type="ECO:0000256" key="4">
    <source>
        <dbReference type="ARBA" id="ARBA00023136"/>
    </source>
</evidence>
<comment type="similarity">
    <text evidence="1">Belongs to the EcnA/EcnB lipoprotein family.</text>
</comment>
<proteinExistence type="inferred from homology"/>
<keyword evidence="4" id="KW-0472">Membrane</keyword>
<evidence type="ECO:0000256" key="1">
    <source>
        <dbReference type="ARBA" id="ARBA00010296"/>
    </source>
</evidence>
<evidence type="ECO:0000313" key="7">
    <source>
        <dbReference type="EMBL" id="SHK91303.1"/>
    </source>
</evidence>
<dbReference type="GO" id="GO:0016020">
    <property type="term" value="C:membrane"/>
    <property type="evidence" value="ECO:0007669"/>
    <property type="project" value="InterPro"/>
</dbReference>
<sequence length="38" mass="3945">MRLITLGLIACLALTACETIKGAGRDLQNTGEALDKAV</sequence>